<evidence type="ECO:0000313" key="4">
    <source>
        <dbReference type="Proteomes" id="UP000231263"/>
    </source>
</evidence>
<dbReference type="PANTHER" id="PTHR36851:SF1">
    <property type="entry name" value="GLYCO_TRANS_2-LIKE DOMAIN-CONTAINING PROTEIN"/>
    <property type="match status" value="1"/>
</dbReference>
<dbReference type="Proteomes" id="UP000231263">
    <property type="component" value="Unassembled WGS sequence"/>
</dbReference>
<feature type="transmembrane region" description="Helical" evidence="1">
    <location>
        <begin position="449"/>
        <end position="472"/>
    </location>
</feature>
<proteinExistence type="predicted"/>
<dbReference type="AlphaFoldDB" id="A0A2M7XD73"/>
<gene>
    <name evidence="3" type="ORF">CO173_04645</name>
</gene>
<dbReference type="InterPro" id="IPR001173">
    <property type="entry name" value="Glyco_trans_2-like"/>
</dbReference>
<sequence>MPEQFGQYGRLRFWEIVPGFLAWSTILLAIFASFFAPVIAVVFIIIFDLYWTLRVLYFLVHTIFAYKQYQQTVHHDWQTEVQKFENWERIYHVVMLPTYKEDISILRHALKSLSETKYRSDRFIVVLGGEEGDEQNFLEYKKILSKEFADKFKKLMFTVHPKGLPGEMAGKGSNMRWMAKEVRPIINEMHLPYENILVSAFDVDTIAHEQYFARLTYLFLTVENPLRASYQPLTLFSNNIWYATAPVRISAFGTTFWLLTELVREERMWTFSSHSMPWQMLVDVGYHEADLVSEDSRIFLQGLIHYDGDYRVVPMFIPVHMDAVEGETYFESLKALYKQQRRWAWGVEHLPYMIEQFRKHPELPRSVKFKFLFNHIEGMYTWATAPMLIFMLGYLPFFVAGDSPTAIIANSPFALERMMQVATIGVFASGIMSFLFLPKRPGEVGKHNWLIMIAQWGLLPITFILFGAIPAIDAQTRFMLGTYLGFNVTEKKTKEQ</sequence>
<evidence type="ECO:0000256" key="1">
    <source>
        <dbReference type="SAM" id="Phobius"/>
    </source>
</evidence>
<dbReference type="PANTHER" id="PTHR36851">
    <property type="entry name" value="UNNAMED PRODUCT"/>
    <property type="match status" value="1"/>
</dbReference>
<reference evidence="4" key="1">
    <citation type="submission" date="2017-09" db="EMBL/GenBank/DDBJ databases">
        <title>Depth-based differentiation of microbial function through sediment-hosted aquifers and enrichment of novel symbionts in the deep terrestrial subsurface.</title>
        <authorList>
            <person name="Probst A.J."/>
            <person name="Ladd B."/>
            <person name="Jarett J.K."/>
            <person name="Geller-Mcgrath D.E."/>
            <person name="Sieber C.M.K."/>
            <person name="Emerson J.B."/>
            <person name="Anantharaman K."/>
            <person name="Thomas B.C."/>
            <person name="Malmstrom R."/>
            <person name="Stieglmeier M."/>
            <person name="Klingl A."/>
            <person name="Woyke T."/>
            <person name="Ryan C.M."/>
            <person name="Banfield J.F."/>
        </authorList>
    </citation>
    <scope>NUCLEOTIDE SEQUENCE [LARGE SCALE GENOMIC DNA]</scope>
</reference>
<dbReference type="Pfam" id="PF13632">
    <property type="entry name" value="Glyco_trans_2_3"/>
    <property type="match status" value="1"/>
</dbReference>
<comment type="caution">
    <text evidence="3">The sequence shown here is derived from an EMBL/GenBank/DDBJ whole genome shotgun (WGS) entry which is preliminary data.</text>
</comment>
<dbReference type="InterPro" id="IPR029044">
    <property type="entry name" value="Nucleotide-diphossugar_trans"/>
</dbReference>
<dbReference type="SUPFAM" id="SSF53448">
    <property type="entry name" value="Nucleotide-diphospho-sugar transferases"/>
    <property type="match status" value="1"/>
</dbReference>
<evidence type="ECO:0000259" key="2">
    <source>
        <dbReference type="Pfam" id="PF13632"/>
    </source>
</evidence>
<protein>
    <recommendedName>
        <fullName evidence="2">Glycosyltransferase 2-like domain-containing protein</fullName>
    </recommendedName>
</protein>
<feature type="transmembrane region" description="Helical" evidence="1">
    <location>
        <begin position="20"/>
        <end position="47"/>
    </location>
</feature>
<feature type="domain" description="Glycosyltransferase 2-like" evidence="2">
    <location>
        <begin position="202"/>
        <end position="394"/>
    </location>
</feature>
<keyword evidence="1" id="KW-0472">Membrane</keyword>
<feature type="transmembrane region" description="Helical" evidence="1">
    <location>
        <begin position="419"/>
        <end position="437"/>
    </location>
</feature>
<organism evidence="3 4">
    <name type="scientific">Candidatus Uhrbacteria bacterium CG_4_9_14_3_um_filter_41_35</name>
    <dbReference type="NCBI Taxonomy" id="1975034"/>
    <lineage>
        <taxon>Bacteria</taxon>
        <taxon>Candidatus Uhriibacteriota</taxon>
    </lineage>
</organism>
<name>A0A2M7XD73_9BACT</name>
<evidence type="ECO:0000313" key="3">
    <source>
        <dbReference type="EMBL" id="PJA45830.1"/>
    </source>
</evidence>
<dbReference type="Gene3D" id="3.90.550.10">
    <property type="entry name" value="Spore Coat Polysaccharide Biosynthesis Protein SpsA, Chain A"/>
    <property type="match status" value="1"/>
</dbReference>
<keyword evidence="1" id="KW-1133">Transmembrane helix</keyword>
<keyword evidence="1" id="KW-0812">Transmembrane</keyword>
<feature type="transmembrane region" description="Helical" evidence="1">
    <location>
        <begin position="379"/>
        <end position="399"/>
    </location>
</feature>
<accession>A0A2M7XD73</accession>
<dbReference type="EMBL" id="PFWT01000025">
    <property type="protein sequence ID" value="PJA45830.1"/>
    <property type="molecule type" value="Genomic_DNA"/>
</dbReference>